<proteinExistence type="predicted"/>
<dbReference type="Gene3D" id="3.90.1150.10">
    <property type="entry name" value="Aspartate Aminotransferase, domain 1"/>
    <property type="match status" value="1"/>
</dbReference>
<accession>A0A542ZKX8</accession>
<dbReference type="PANTHER" id="PTHR43586:SF21">
    <property type="entry name" value="PYRIDOXAL PHOSPHATE (PLP)-DEPENDENT ASPARTATE AMINOTRANSFERASE SUPERFAMILY"/>
    <property type="match status" value="1"/>
</dbReference>
<dbReference type="Proteomes" id="UP000319514">
    <property type="component" value="Unassembled WGS sequence"/>
</dbReference>
<dbReference type="Pfam" id="PF00266">
    <property type="entry name" value="Aminotran_5"/>
    <property type="match status" value="1"/>
</dbReference>
<sequence length="371" mass="38929">MRIRDSEGMTLAPPTPTPSIDTVKAAFAPTPGFLNAATLGLPPVPVVDALQQALLEWQSGRASAAGYDALVQQARTLYASFVGAPHDWVAVGSQTSVFAGMVAASLPDGAEVLCVEGDFSSMVFPFLVAAQEGRGITVRQVPLGELAGAVSRRTTLVAFSLAQSACGSVCDGEAVIAAARAHGALTFCDLTQAAGWMPVIATDYDLTVCSAYKWMCQPRGTAYLTVAPQVRDRLRPVNAGWYAGQEIWSSCYGPEMHLAGDARRFDVSPAWLAWAGAVPALEVLASVPTPVIRDHDVALANDLRERLGLEASARPVVSLHDPSGAMAHRLEQAGAVVASRAGRVRIAFHVWNTTGDVTLVADALAGLPVTT</sequence>
<dbReference type="EMBL" id="VFOQ01000001">
    <property type="protein sequence ID" value="TQL60996.1"/>
    <property type="molecule type" value="Genomic_DNA"/>
</dbReference>
<dbReference type="SUPFAM" id="SSF53383">
    <property type="entry name" value="PLP-dependent transferases"/>
    <property type="match status" value="1"/>
</dbReference>
<dbReference type="InterPro" id="IPR015421">
    <property type="entry name" value="PyrdxlP-dep_Trfase_major"/>
</dbReference>
<evidence type="ECO:0000313" key="2">
    <source>
        <dbReference type="EMBL" id="TQL60996.1"/>
    </source>
</evidence>
<dbReference type="InterPro" id="IPR000192">
    <property type="entry name" value="Aminotrans_V_dom"/>
</dbReference>
<dbReference type="Gene3D" id="3.40.640.10">
    <property type="entry name" value="Type I PLP-dependent aspartate aminotransferase-like (Major domain)"/>
    <property type="match status" value="1"/>
</dbReference>
<organism evidence="2 3">
    <name type="scientific">Oryzihumus leptocrescens</name>
    <dbReference type="NCBI Taxonomy" id="297536"/>
    <lineage>
        <taxon>Bacteria</taxon>
        <taxon>Bacillati</taxon>
        <taxon>Actinomycetota</taxon>
        <taxon>Actinomycetes</taxon>
        <taxon>Micrococcales</taxon>
        <taxon>Intrasporangiaceae</taxon>
        <taxon>Oryzihumus</taxon>
    </lineage>
</organism>
<gene>
    <name evidence="2" type="ORF">FB474_2399</name>
</gene>
<keyword evidence="3" id="KW-1185">Reference proteome</keyword>
<dbReference type="PANTHER" id="PTHR43586">
    <property type="entry name" value="CYSTEINE DESULFURASE"/>
    <property type="match status" value="1"/>
</dbReference>
<evidence type="ECO:0000313" key="3">
    <source>
        <dbReference type="Proteomes" id="UP000319514"/>
    </source>
</evidence>
<dbReference type="AlphaFoldDB" id="A0A542ZKX8"/>
<protein>
    <submittedName>
        <fullName evidence="2">Selenocysteine lyase/cysteine desulfurase</fullName>
    </submittedName>
</protein>
<evidence type="ECO:0000259" key="1">
    <source>
        <dbReference type="Pfam" id="PF00266"/>
    </source>
</evidence>
<dbReference type="InterPro" id="IPR015422">
    <property type="entry name" value="PyrdxlP-dep_Trfase_small"/>
</dbReference>
<feature type="domain" description="Aminotransferase class V" evidence="1">
    <location>
        <begin position="35"/>
        <end position="307"/>
    </location>
</feature>
<comment type="caution">
    <text evidence="2">The sequence shown here is derived from an EMBL/GenBank/DDBJ whole genome shotgun (WGS) entry which is preliminary data.</text>
</comment>
<reference evidence="2 3" key="1">
    <citation type="submission" date="2019-06" db="EMBL/GenBank/DDBJ databases">
        <title>Sequencing the genomes of 1000 actinobacteria strains.</title>
        <authorList>
            <person name="Klenk H.-P."/>
        </authorList>
    </citation>
    <scope>NUCLEOTIDE SEQUENCE [LARGE SCALE GENOMIC DNA]</scope>
    <source>
        <strain evidence="2 3">DSM 18082</strain>
    </source>
</reference>
<keyword evidence="2" id="KW-0456">Lyase</keyword>
<dbReference type="GO" id="GO:0016829">
    <property type="term" value="F:lyase activity"/>
    <property type="evidence" value="ECO:0007669"/>
    <property type="project" value="UniProtKB-KW"/>
</dbReference>
<name>A0A542ZKX8_9MICO</name>
<dbReference type="InterPro" id="IPR015424">
    <property type="entry name" value="PyrdxlP-dep_Trfase"/>
</dbReference>